<comment type="caution">
    <text evidence="6">The sequence shown here is derived from an EMBL/GenBank/DDBJ whole genome shotgun (WGS) entry which is preliminary data.</text>
</comment>
<dbReference type="PANTHER" id="PTHR11702:SF43">
    <property type="entry name" value="GTP-BINDING PROTEIN 10"/>
    <property type="match status" value="1"/>
</dbReference>
<dbReference type="InterPro" id="IPR006073">
    <property type="entry name" value="GTP-bd"/>
</dbReference>
<dbReference type="InterPro" id="IPR045086">
    <property type="entry name" value="OBG_GTPase"/>
</dbReference>
<dbReference type="SUPFAM" id="SSF52540">
    <property type="entry name" value="P-loop containing nucleoside triphosphate hydrolases"/>
    <property type="match status" value="1"/>
</dbReference>
<dbReference type="GO" id="GO:0042254">
    <property type="term" value="P:ribosome biogenesis"/>
    <property type="evidence" value="ECO:0007669"/>
    <property type="project" value="UniProtKB-UniRule"/>
</dbReference>
<keyword evidence="7" id="KW-1185">Reference proteome</keyword>
<dbReference type="Gene3D" id="2.70.210.12">
    <property type="entry name" value="GTP1/OBG domain"/>
    <property type="match status" value="1"/>
</dbReference>
<dbReference type="Proteomes" id="UP000440578">
    <property type="component" value="Unassembled WGS sequence"/>
</dbReference>
<proteinExistence type="predicted"/>
<dbReference type="InterPro" id="IPR036726">
    <property type="entry name" value="GTP1_OBG_dom_sf"/>
</dbReference>
<evidence type="ECO:0000259" key="4">
    <source>
        <dbReference type="PROSITE" id="PS51710"/>
    </source>
</evidence>
<dbReference type="PROSITE" id="PS51710">
    <property type="entry name" value="G_OBG"/>
    <property type="match status" value="1"/>
</dbReference>
<dbReference type="InterPro" id="IPR031167">
    <property type="entry name" value="G_OBG"/>
</dbReference>
<feature type="domain" description="OBG-type G" evidence="4">
    <location>
        <begin position="141"/>
        <end position="319"/>
    </location>
</feature>
<name>A0A6A4VR85_AMPAM</name>
<dbReference type="CDD" id="cd01898">
    <property type="entry name" value="Obg"/>
    <property type="match status" value="1"/>
</dbReference>
<dbReference type="GO" id="GO:0003924">
    <property type="term" value="F:GTPase activity"/>
    <property type="evidence" value="ECO:0007669"/>
    <property type="project" value="InterPro"/>
</dbReference>
<dbReference type="SUPFAM" id="SSF82051">
    <property type="entry name" value="Obg GTP-binding protein N-terminal domain"/>
    <property type="match status" value="1"/>
</dbReference>
<dbReference type="Gene3D" id="3.40.50.300">
    <property type="entry name" value="P-loop containing nucleotide triphosphate hydrolases"/>
    <property type="match status" value="1"/>
</dbReference>
<evidence type="ECO:0000259" key="5">
    <source>
        <dbReference type="PROSITE" id="PS51883"/>
    </source>
</evidence>
<evidence type="ECO:0000313" key="7">
    <source>
        <dbReference type="Proteomes" id="UP000440578"/>
    </source>
</evidence>
<feature type="domain" description="Obg" evidence="5">
    <location>
        <begin position="5"/>
        <end position="140"/>
    </location>
</feature>
<dbReference type="Pfam" id="PF01926">
    <property type="entry name" value="MMR_HSR1"/>
    <property type="match status" value="1"/>
</dbReference>
<sequence length="387" mass="42338">MKPRTKFIDKLFVYMKGGAGGNGLPKLNGIGGKGGDVWITAKENQTLRKLKLQNPSQRFTAGVGEHSRKFRIQGEPGEDRVIHVPPGVQVSAADGTVIGDCNVAGDRVLGARGGDGGGPHTGYIGRPGTARQLYLTLKLIADVGLVGFPNAGKSTLLRAVSRARPKVASYPFTTMSPEIGIIHYSDMRQISVADLPGLIEGASRNIGLGHSFLRHVERTQLLLFVVDVNGFQLSPDRVKRSAFETIAILNREIELYKPELLEKPAMLVVNKMDSPAAAETWPELKRRLAEGLDASAAQLPADLRPRRPVQFDHVVPISARCDPESVERVKAKVRACLDIHAAPPPDLEEVHRRMRTGGVVALHNRTVDMEHDRGHRRRQPRKLPQLA</sequence>
<dbReference type="EMBL" id="VIIS01001505">
    <property type="protein sequence ID" value="KAF0297186.1"/>
    <property type="molecule type" value="Genomic_DNA"/>
</dbReference>
<evidence type="ECO:0000256" key="3">
    <source>
        <dbReference type="SAM" id="MobiDB-lite"/>
    </source>
</evidence>
<dbReference type="InterPro" id="IPR006169">
    <property type="entry name" value="GTP1_OBG_dom"/>
</dbReference>
<dbReference type="OrthoDB" id="347018at2759"/>
<organism evidence="6 7">
    <name type="scientific">Amphibalanus amphitrite</name>
    <name type="common">Striped barnacle</name>
    <name type="synonym">Balanus amphitrite</name>
    <dbReference type="NCBI Taxonomy" id="1232801"/>
    <lineage>
        <taxon>Eukaryota</taxon>
        <taxon>Metazoa</taxon>
        <taxon>Ecdysozoa</taxon>
        <taxon>Arthropoda</taxon>
        <taxon>Crustacea</taxon>
        <taxon>Multicrustacea</taxon>
        <taxon>Cirripedia</taxon>
        <taxon>Thoracica</taxon>
        <taxon>Thoracicalcarea</taxon>
        <taxon>Balanomorpha</taxon>
        <taxon>Balanoidea</taxon>
        <taxon>Balanidae</taxon>
        <taxon>Amphibalaninae</taxon>
        <taxon>Amphibalanus</taxon>
    </lineage>
</organism>
<dbReference type="GO" id="GO:0005525">
    <property type="term" value="F:GTP binding"/>
    <property type="evidence" value="ECO:0007669"/>
    <property type="project" value="UniProtKB-KW"/>
</dbReference>
<dbReference type="PROSITE" id="PS51883">
    <property type="entry name" value="OBG"/>
    <property type="match status" value="1"/>
</dbReference>
<protein>
    <submittedName>
        <fullName evidence="6">GTP-binding protein 10</fullName>
    </submittedName>
</protein>
<dbReference type="InterPro" id="IPR027417">
    <property type="entry name" value="P-loop_NTPase"/>
</dbReference>
<dbReference type="AlphaFoldDB" id="A0A6A4VR85"/>
<keyword evidence="2" id="KW-0342">GTP-binding</keyword>
<keyword evidence="1" id="KW-0547">Nucleotide-binding</keyword>
<reference evidence="6 7" key="1">
    <citation type="submission" date="2019-07" db="EMBL/GenBank/DDBJ databases">
        <title>Draft genome assembly of a fouling barnacle, Amphibalanus amphitrite (Darwin, 1854): The first reference genome for Thecostraca.</title>
        <authorList>
            <person name="Kim W."/>
        </authorList>
    </citation>
    <scope>NUCLEOTIDE SEQUENCE [LARGE SCALE GENOMIC DNA]</scope>
    <source>
        <strain evidence="6">SNU_AA5</strain>
        <tissue evidence="6">Soma without cirri and trophi</tissue>
    </source>
</reference>
<evidence type="ECO:0000313" key="6">
    <source>
        <dbReference type="EMBL" id="KAF0297186.1"/>
    </source>
</evidence>
<dbReference type="PANTHER" id="PTHR11702">
    <property type="entry name" value="DEVELOPMENTALLY REGULATED GTP-BINDING PROTEIN-RELATED"/>
    <property type="match status" value="1"/>
</dbReference>
<evidence type="ECO:0000256" key="1">
    <source>
        <dbReference type="ARBA" id="ARBA00022741"/>
    </source>
</evidence>
<evidence type="ECO:0000256" key="2">
    <source>
        <dbReference type="ARBA" id="ARBA00023134"/>
    </source>
</evidence>
<accession>A0A6A4VR85</accession>
<gene>
    <name evidence="6" type="primary">GTPBP10</name>
    <name evidence="6" type="ORF">FJT64_005350</name>
</gene>
<dbReference type="PRINTS" id="PR00326">
    <property type="entry name" value="GTP1OBG"/>
</dbReference>
<dbReference type="Pfam" id="PF01018">
    <property type="entry name" value="GTP1_OBG"/>
    <property type="match status" value="1"/>
</dbReference>
<dbReference type="GO" id="GO:0005739">
    <property type="term" value="C:mitochondrion"/>
    <property type="evidence" value="ECO:0007669"/>
    <property type="project" value="TreeGrafter"/>
</dbReference>
<feature type="region of interest" description="Disordered" evidence="3">
    <location>
        <begin position="367"/>
        <end position="387"/>
    </location>
</feature>